<name>A0A561WAM5_ACTTI</name>
<dbReference type="EMBL" id="VIWY01000003">
    <property type="protein sequence ID" value="TWG20917.1"/>
    <property type="molecule type" value="Genomic_DNA"/>
</dbReference>
<feature type="chain" id="PRO_5022182571" evidence="1">
    <location>
        <begin position="28"/>
        <end position="141"/>
    </location>
</feature>
<reference evidence="2 3" key="1">
    <citation type="submission" date="2019-06" db="EMBL/GenBank/DDBJ databases">
        <title>Sequencing the genomes of 1000 actinobacteria strains.</title>
        <authorList>
            <person name="Klenk H.-P."/>
        </authorList>
    </citation>
    <scope>NUCLEOTIDE SEQUENCE [LARGE SCALE GENOMIC DNA]</scope>
    <source>
        <strain evidence="2 3">DSM 43866</strain>
    </source>
</reference>
<gene>
    <name evidence="2" type="ORF">FHX34_103446</name>
</gene>
<organism evidence="2 3">
    <name type="scientific">Actinoplanes teichomyceticus</name>
    <dbReference type="NCBI Taxonomy" id="1867"/>
    <lineage>
        <taxon>Bacteria</taxon>
        <taxon>Bacillati</taxon>
        <taxon>Actinomycetota</taxon>
        <taxon>Actinomycetes</taxon>
        <taxon>Micromonosporales</taxon>
        <taxon>Micromonosporaceae</taxon>
        <taxon>Actinoplanes</taxon>
    </lineage>
</organism>
<evidence type="ECO:0000313" key="2">
    <source>
        <dbReference type="EMBL" id="TWG20917.1"/>
    </source>
</evidence>
<evidence type="ECO:0000313" key="3">
    <source>
        <dbReference type="Proteomes" id="UP000320239"/>
    </source>
</evidence>
<protein>
    <submittedName>
        <fullName evidence="2">Uncharacterized protein</fullName>
    </submittedName>
</protein>
<feature type="signal peptide" evidence="1">
    <location>
        <begin position="1"/>
        <end position="27"/>
    </location>
</feature>
<accession>A0A561WAM5</accession>
<keyword evidence="3" id="KW-1185">Reference proteome</keyword>
<dbReference type="Proteomes" id="UP000320239">
    <property type="component" value="Unassembled WGS sequence"/>
</dbReference>
<proteinExistence type="predicted"/>
<dbReference type="RefSeq" id="WP_145830899.1">
    <property type="nucleotide sequence ID" value="NZ_BOMX01000152.1"/>
</dbReference>
<keyword evidence="1" id="KW-0732">Signal</keyword>
<dbReference type="AlphaFoldDB" id="A0A561WAM5"/>
<comment type="caution">
    <text evidence="2">The sequence shown here is derived from an EMBL/GenBank/DDBJ whole genome shotgun (WGS) entry which is preliminary data.</text>
</comment>
<evidence type="ECO:0000256" key="1">
    <source>
        <dbReference type="SAM" id="SignalP"/>
    </source>
</evidence>
<sequence>MRSRIWMTAGMSLALSAGVLPAVPATAAPSFSIVADVETRPSSRTGVRDCRESREPVVTRAPDGFLIDKRIVKAAWVHARGSDSRYYITYGEQVAVLPGGNEEFYSKMISVRVRACSFEGANGSSGRSAVRVSGTFVPYPE</sequence>